<sequence length="110" mass="12497">MGLRQERLADEVRDVLAECFLGGKMSDPRLESVTITAVKISADLQLAYVYYRVYGDDKGEQAQKGLESAAGYLKKKLAKSLDVRRVPELKFFFDESIEHASRIEELLKKL</sequence>
<dbReference type="GO" id="GO:0043024">
    <property type="term" value="F:ribosomal small subunit binding"/>
    <property type="evidence" value="ECO:0007669"/>
    <property type="project" value="TreeGrafter"/>
</dbReference>
<dbReference type="PANTHER" id="PTHR33515:SF1">
    <property type="entry name" value="RIBOSOME-BINDING FACTOR A, CHLOROPLASTIC-RELATED"/>
    <property type="match status" value="1"/>
</dbReference>
<dbReference type="SUPFAM" id="SSF89919">
    <property type="entry name" value="Ribosome-binding factor A, RbfA"/>
    <property type="match status" value="1"/>
</dbReference>
<dbReference type="STRING" id="1513793.SAMN06296036_101180"/>
<accession>A0A1Y6B2X8</accession>
<dbReference type="HAMAP" id="MF_00003">
    <property type="entry name" value="RbfA"/>
    <property type="match status" value="1"/>
</dbReference>
<evidence type="ECO:0000313" key="3">
    <source>
        <dbReference type="EMBL" id="SME88682.1"/>
    </source>
</evidence>
<dbReference type="OrthoDB" id="307788at2"/>
<dbReference type="Gene3D" id="3.30.300.20">
    <property type="match status" value="1"/>
</dbReference>
<dbReference type="InterPro" id="IPR000238">
    <property type="entry name" value="RbfA"/>
</dbReference>
<comment type="subunit">
    <text evidence="2">Monomer. Binds 30S ribosomal subunits, but not 50S ribosomal subunits or 70S ribosomes.</text>
</comment>
<dbReference type="GO" id="GO:0030490">
    <property type="term" value="P:maturation of SSU-rRNA"/>
    <property type="evidence" value="ECO:0007669"/>
    <property type="project" value="UniProtKB-UniRule"/>
</dbReference>
<evidence type="ECO:0000313" key="4">
    <source>
        <dbReference type="Proteomes" id="UP000192907"/>
    </source>
</evidence>
<dbReference type="EMBL" id="FWZT01000001">
    <property type="protein sequence ID" value="SME88682.1"/>
    <property type="molecule type" value="Genomic_DNA"/>
</dbReference>
<dbReference type="Proteomes" id="UP000192907">
    <property type="component" value="Unassembled WGS sequence"/>
</dbReference>
<comment type="similarity">
    <text evidence="2">Belongs to the RbfA family.</text>
</comment>
<dbReference type="GO" id="GO:0005829">
    <property type="term" value="C:cytosol"/>
    <property type="evidence" value="ECO:0007669"/>
    <property type="project" value="TreeGrafter"/>
</dbReference>
<proteinExistence type="inferred from homology"/>
<comment type="function">
    <text evidence="2">One of several proteins that assist in the late maturation steps of the functional core of the 30S ribosomal subunit. Associates with free 30S ribosomal subunits (but not with 30S subunits that are part of 70S ribosomes or polysomes). Required for efficient processing of 16S rRNA. May interact with the 5'-terminal helix region of 16S rRNA.</text>
</comment>
<keyword evidence="1 2" id="KW-0690">Ribosome biogenesis</keyword>
<name>A0A1Y6B2X8_9BACT</name>
<dbReference type="InterPro" id="IPR023799">
    <property type="entry name" value="RbfA_dom_sf"/>
</dbReference>
<comment type="subcellular location">
    <subcellularLocation>
        <location evidence="2">Cytoplasm</location>
    </subcellularLocation>
</comment>
<evidence type="ECO:0000256" key="2">
    <source>
        <dbReference type="HAMAP-Rule" id="MF_00003"/>
    </source>
</evidence>
<dbReference type="PANTHER" id="PTHR33515">
    <property type="entry name" value="RIBOSOME-BINDING FACTOR A, CHLOROPLASTIC-RELATED"/>
    <property type="match status" value="1"/>
</dbReference>
<dbReference type="AlphaFoldDB" id="A0A1Y6B2X8"/>
<keyword evidence="2" id="KW-0963">Cytoplasm</keyword>
<gene>
    <name evidence="2" type="primary">rbfA</name>
    <name evidence="3" type="ORF">SAMN06296036_101180</name>
</gene>
<dbReference type="InterPro" id="IPR015946">
    <property type="entry name" value="KH_dom-like_a/b"/>
</dbReference>
<organism evidence="3 4">
    <name type="scientific">Pseudobacteriovorax antillogorgiicola</name>
    <dbReference type="NCBI Taxonomy" id="1513793"/>
    <lineage>
        <taxon>Bacteria</taxon>
        <taxon>Pseudomonadati</taxon>
        <taxon>Bdellovibrionota</taxon>
        <taxon>Oligoflexia</taxon>
        <taxon>Oligoflexales</taxon>
        <taxon>Pseudobacteriovoracaceae</taxon>
        <taxon>Pseudobacteriovorax</taxon>
    </lineage>
</organism>
<dbReference type="NCBIfam" id="TIGR00082">
    <property type="entry name" value="rbfA"/>
    <property type="match status" value="1"/>
</dbReference>
<dbReference type="InterPro" id="IPR020053">
    <property type="entry name" value="Ribosome-bd_factorA_CS"/>
</dbReference>
<dbReference type="Pfam" id="PF02033">
    <property type="entry name" value="RBFA"/>
    <property type="match status" value="1"/>
</dbReference>
<reference evidence="4" key="1">
    <citation type="submission" date="2017-04" db="EMBL/GenBank/DDBJ databases">
        <authorList>
            <person name="Varghese N."/>
            <person name="Submissions S."/>
        </authorList>
    </citation>
    <scope>NUCLEOTIDE SEQUENCE [LARGE SCALE GENOMIC DNA]</scope>
    <source>
        <strain evidence="4">RKEM611</strain>
    </source>
</reference>
<keyword evidence="4" id="KW-1185">Reference proteome</keyword>
<protein>
    <recommendedName>
        <fullName evidence="2">Ribosome-binding factor A</fullName>
    </recommendedName>
</protein>
<dbReference type="PROSITE" id="PS01319">
    <property type="entry name" value="RBFA"/>
    <property type="match status" value="1"/>
</dbReference>
<dbReference type="RefSeq" id="WP_132314689.1">
    <property type="nucleotide sequence ID" value="NZ_FWZT01000001.1"/>
</dbReference>
<evidence type="ECO:0000256" key="1">
    <source>
        <dbReference type="ARBA" id="ARBA00022517"/>
    </source>
</evidence>